<reference evidence="1 3" key="1">
    <citation type="submission" date="2020-01" db="EMBL/GenBank/DDBJ databases">
        <authorList>
            <consortium name="DOE Joint Genome Institute"/>
            <person name="Haridas S."/>
            <person name="Albert R."/>
            <person name="Binder M."/>
            <person name="Bloem J."/>
            <person name="Labutti K."/>
            <person name="Salamov A."/>
            <person name="Andreopoulos B."/>
            <person name="Baker S.E."/>
            <person name="Barry K."/>
            <person name="Bills G."/>
            <person name="Bluhm B.H."/>
            <person name="Cannon C."/>
            <person name="Castanera R."/>
            <person name="Culley D.E."/>
            <person name="Daum C."/>
            <person name="Ezra D."/>
            <person name="Gonzalez J.B."/>
            <person name="Henrissat B."/>
            <person name="Kuo A."/>
            <person name="Liang C."/>
            <person name="Lipzen A."/>
            <person name="Lutzoni F."/>
            <person name="Magnuson J."/>
            <person name="Mondo S."/>
            <person name="Nolan M."/>
            <person name="Ohm R."/>
            <person name="Pangilinan J."/>
            <person name="Park H.-J."/>
            <person name="Ramirez L."/>
            <person name="Alfaro M."/>
            <person name="Sun H."/>
            <person name="Tritt A."/>
            <person name="Yoshinaga Y."/>
            <person name="Zwiers L.-H."/>
            <person name="Turgeon B.G."/>
            <person name="Goodwin S.B."/>
            <person name="Spatafora J.W."/>
            <person name="Crous P.W."/>
            <person name="Grigoriev I.V."/>
        </authorList>
    </citation>
    <scope>NUCLEOTIDE SEQUENCE</scope>
    <source>
        <strain evidence="1 3">CBS 781.70</strain>
    </source>
</reference>
<gene>
    <name evidence="1 3" type="ORF">P152DRAFT_499158</name>
</gene>
<dbReference type="Proteomes" id="UP000504638">
    <property type="component" value="Unplaced"/>
</dbReference>
<organism evidence="1">
    <name type="scientific">Eremomyces bilateralis CBS 781.70</name>
    <dbReference type="NCBI Taxonomy" id="1392243"/>
    <lineage>
        <taxon>Eukaryota</taxon>
        <taxon>Fungi</taxon>
        <taxon>Dikarya</taxon>
        <taxon>Ascomycota</taxon>
        <taxon>Pezizomycotina</taxon>
        <taxon>Dothideomycetes</taxon>
        <taxon>Dothideomycetes incertae sedis</taxon>
        <taxon>Eremomycetales</taxon>
        <taxon>Eremomycetaceae</taxon>
        <taxon>Eremomyces</taxon>
    </lineage>
</organism>
<dbReference type="AlphaFoldDB" id="A0A6G1GB20"/>
<dbReference type="GeneID" id="54422861"/>
<dbReference type="EMBL" id="ML975152">
    <property type="protein sequence ID" value="KAF1815233.1"/>
    <property type="molecule type" value="Genomic_DNA"/>
</dbReference>
<reference evidence="3" key="3">
    <citation type="submission" date="2025-04" db="UniProtKB">
        <authorList>
            <consortium name="RefSeq"/>
        </authorList>
    </citation>
    <scope>IDENTIFICATION</scope>
    <source>
        <strain evidence="3">CBS 781.70</strain>
    </source>
</reference>
<protein>
    <submittedName>
        <fullName evidence="1 3">Uncharacterized protein</fullName>
    </submittedName>
</protein>
<evidence type="ECO:0000313" key="1">
    <source>
        <dbReference type="EMBL" id="KAF1815233.1"/>
    </source>
</evidence>
<sequence>MTPRFSSKSCEIWWCFMAASGSSSYLQRRYLAVHTTPGNPAPHLFFVVSFSNIIQTVRFMIYCNPRNLGSSPVLVATMGMGHLNGFGIRASVGGDAYGSKTKECAN</sequence>
<reference evidence="3" key="2">
    <citation type="submission" date="2020-04" db="EMBL/GenBank/DDBJ databases">
        <authorList>
            <consortium name="NCBI Genome Project"/>
        </authorList>
    </citation>
    <scope>NUCLEOTIDE SEQUENCE</scope>
    <source>
        <strain evidence="3">CBS 781.70</strain>
    </source>
</reference>
<accession>A0A6G1GB20</accession>
<keyword evidence="2" id="KW-1185">Reference proteome</keyword>
<dbReference type="RefSeq" id="XP_033536864.1">
    <property type="nucleotide sequence ID" value="XM_033682291.1"/>
</dbReference>
<evidence type="ECO:0000313" key="3">
    <source>
        <dbReference type="RefSeq" id="XP_033536864.1"/>
    </source>
</evidence>
<proteinExistence type="predicted"/>
<evidence type="ECO:0000313" key="2">
    <source>
        <dbReference type="Proteomes" id="UP000504638"/>
    </source>
</evidence>
<name>A0A6G1GB20_9PEZI</name>